<gene>
    <name evidence="2" type="ORF">OA50_05026</name>
</gene>
<dbReference type="AlphaFoldDB" id="A0A0B3S157"/>
<sequence>MTKDSELPTKGGCDQEWTGTDSVCVTGIFPDDPDNIPLAAPNGFIWMIGGEWHGTYDRYAFIQARVSIEGETLDFEMTSDEAIALRELLDRAIQTSKKLTLDDDPPLSAASQSDAPAGGHLASEVTT</sequence>
<proteinExistence type="predicted"/>
<evidence type="ECO:0000313" key="3">
    <source>
        <dbReference type="Proteomes" id="UP000030960"/>
    </source>
</evidence>
<feature type="region of interest" description="Disordered" evidence="1">
    <location>
        <begin position="100"/>
        <end position="127"/>
    </location>
</feature>
<dbReference type="EMBL" id="JSUQ01000027">
    <property type="protein sequence ID" value="KHQ50351.1"/>
    <property type="molecule type" value="Genomic_DNA"/>
</dbReference>
<keyword evidence="3" id="KW-1185">Reference proteome</keyword>
<dbReference type="RefSeq" id="WP_043146202.1">
    <property type="nucleotide sequence ID" value="NZ_JSUQ01000027.1"/>
</dbReference>
<comment type="caution">
    <text evidence="2">The sequence shown here is derived from an EMBL/GenBank/DDBJ whole genome shotgun (WGS) entry which is preliminary data.</text>
</comment>
<dbReference type="Proteomes" id="UP000030960">
    <property type="component" value="Unassembled WGS sequence"/>
</dbReference>
<reference evidence="2 3" key="1">
    <citation type="submission" date="2014-10" db="EMBL/GenBank/DDBJ databases">
        <title>Genome sequence of Ponticoccus sp. strain UMTAT08 isolated from clonal culture of toxic dinoflagellate Alexandrium tamiyavanichii.</title>
        <authorList>
            <person name="Gan H.Y."/>
            <person name="Muhd D.-D."/>
            <person name="Mohd Noor M.E."/>
            <person name="Yeong Y.S."/>
            <person name="Usup G."/>
        </authorList>
    </citation>
    <scope>NUCLEOTIDE SEQUENCE [LARGE SCALE GENOMIC DNA]</scope>
    <source>
        <strain evidence="2 3">UMTAT08</strain>
    </source>
</reference>
<dbReference type="OrthoDB" id="9928529at2"/>
<evidence type="ECO:0000256" key="1">
    <source>
        <dbReference type="SAM" id="MobiDB-lite"/>
    </source>
</evidence>
<accession>A0A0B3S157</accession>
<evidence type="ECO:0000313" key="2">
    <source>
        <dbReference type="EMBL" id="KHQ50351.1"/>
    </source>
</evidence>
<organism evidence="2 3">
    <name type="scientific">Mameliella alba</name>
    <dbReference type="NCBI Taxonomy" id="561184"/>
    <lineage>
        <taxon>Bacteria</taxon>
        <taxon>Pseudomonadati</taxon>
        <taxon>Pseudomonadota</taxon>
        <taxon>Alphaproteobacteria</taxon>
        <taxon>Rhodobacterales</taxon>
        <taxon>Roseobacteraceae</taxon>
        <taxon>Mameliella</taxon>
    </lineage>
</organism>
<name>A0A0B3S157_9RHOB</name>
<protein>
    <submittedName>
        <fullName evidence="2">Uncharacterized protein</fullName>
    </submittedName>
</protein>
<dbReference type="STRING" id="561184.SAMN05216376_111157"/>